<dbReference type="InterPro" id="IPR010650">
    <property type="entry name" value="PrkA_C"/>
</dbReference>
<name>A0A1F5UXG2_FRAXR</name>
<dbReference type="SMART" id="SM00763">
    <property type="entry name" value="AAA_PrkA"/>
    <property type="match status" value="1"/>
</dbReference>
<feature type="domain" description="PrkA AAA" evidence="1">
    <location>
        <begin position="24"/>
        <end position="417"/>
    </location>
</feature>
<organism evidence="2 3">
    <name type="scientific">Fraserbacteria sp. (strain RBG_16_55_9)</name>
    <dbReference type="NCBI Taxonomy" id="1817864"/>
    <lineage>
        <taxon>Bacteria</taxon>
        <taxon>Candidatus Fraseribacteriota</taxon>
    </lineage>
</organism>
<dbReference type="GO" id="GO:0004672">
    <property type="term" value="F:protein kinase activity"/>
    <property type="evidence" value="ECO:0007669"/>
    <property type="project" value="TreeGrafter"/>
</dbReference>
<dbReference type="Proteomes" id="UP000179157">
    <property type="component" value="Unassembled WGS sequence"/>
</dbReference>
<dbReference type="AlphaFoldDB" id="A0A1F5UXG2"/>
<dbReference type="PANTHER" id="PTHR30267:SF2">
    <property type="entry name" value="PROTEIN PRKA"/>
    <property type="match status" value="1"/>
</dbReference>
<dbReference type="PANTHER" id="PTHR30267">
    <property type="entry name" value="PROTEIN KINASE PRKA"/>
    <property type="match status" value="1"/>
</dbReference>
<dbReference type="InterPro" id="IPR013153">
    <property type="entry name" value="Prk_AAA"/>
</dbReference>
<proteinExistence type="predicted"/>
<dbReference type="SUPFAM" id="SSF52540">
    <property type="entry name" value="P-loop containing nucleoside triphosphate hydrolases"/>
    <property type="match status" value="1"/>
</dbReference>
<evidence type="ECO:0000259" key="1">
    <source>
        <dbReference type="SMART" id="SM00763"/>
    </source>
</evidence>
<dbReference type="Pfam" id="PF08298">
    <property type="entry name" value="AAA_PrkA"/>
    <property type="match status" value="1"/>
</dbReference>
<dbReference type="InterPro" id="IPR027417">
    <property type="entry name" value="P-loop_NTPase"/>
</dbReference>
<dbReference type="Pfam" id="PF06798">
    <property type="entry name" value="PrkA"/>
    <property type="match status" value="1"/>
</dbReference>
<accession>A0A1F5UXG2</accession>
<gene>
    <name evidence="2" type="ORF">A2Z21_00515</name>
</gene>
<sequence>MVHAVREIALKLKKEQVRDKYKAIRFDEYLEMIREDPRLIRSSYQRLYDMIISHGTHSYKRDGKEITHYRFFDDPFGEGEDAIYGIDEALKNVVDIFEGAAKGLGPDRRIILLHGPVATAKSTIGRLLRRGLEEYSRTDDGRLYTFEWDVSNFNDEPLGIVPCPIFEEPLKLFPQVDRRELLVSLNQIFKEQYQAQYELDVEGELCPKCRFYFNRLMKHYDDDLESILKHITVRRLMLSEPDRRGIATFEPKDKKNQDEEELTGGMNWRLVQVYGSDSDPRAFNYDGELCVANRGLFDGEELLKLQEEFLYDFLHATQEHVIKPKKNPRICIDTVILGRTNNPEYKRVKANEKMEAFNDRTRKVDIPYVLRKSDERKIYEKFFQGPRVGGKHIAPHTLEMAALWAILTRMEDPGGDVTLLQKAKLYDGESIPNRTVDLQKLREEAREEGFFGVSPRYVIDMISKAFVNDREGCINPYRVLAMLEDNLRHNSAMDENHLDEYKELLEIVRDELSEISQEEVRRVISHDPRELQEVGQKFLDHVMAYLNDEKVEDKYTGEEKEPDEEFMRTMEKQIGITEAQKDDFRQEIANWISERARKGESFNPEDNDRLRRAMEKKLWEDKKHNINFSAMVSDKSTDPEHKRRKGSWIERLKSEFGYCDVCAENVIDHAGAEVAREELQRRER</sequence>
<evidence type="ECO:0000313" key="3">
    <source>
        <dbReference type="Proteomes" id="UP000179157"/>
    </source>
</evidence>
<protein>
    <recommendedName>
        <fullName evidence="1">PrkA AAA domain-containing protein</fullName>
    </recommendedName>
</protein>
<dbReference type="EMBL" id="MFGX01000047">
    <property type="protein sequence ID" value="OGF55854.1"/>
    <property type="molecule type" value="Genomic_DNA"/>
</dbReference>
<dbReference type="STRING" id="1817864.A2Z21_00515"/>
<reference evidence="2 3" key="1">
    <citation type="journal article" date="2016" name="Nat. Commun.">
        <title>Thousands of microbial genomes shed light on interconnected biogeochemical processes in an aquifer system.</title>
        <authorList>
            <person name="Anantharaman K."/>
            <person name="Brown C.T."/>
            <person name="Hug L.A."/>
            <person name="Sharon I."/>
            <person name="Castelle C.J."/>
            <person name="Probst A.J."/>
            <person name="Thomas B.C."/>
            <person name="Singh A."/>
            <person name="Wilkins M.J."/>
            <person name="Karaoz U."/>
            <person name="Brodie E.L."/>
            <person name="Williams K.H."/>
            <person name="Hubbard S.S."/>
            <person name="Banfield J.F."/>
        </authorList>
    </citation>
    <scope>NUCLEOTIDE SEQUENCE [LARGE SCALE GENOMIC DNA]</scope>
    <source>
        <strain evidence="3">RBG_16_55_9</strain>
    </source>
</reference>
<evidence type="ECO:0000313" key="2">
    <source>
        <dbReference type="EMBL" id="OGF55854.1"/>
    </source>
</evidence>
<comment type="caution">
    <text evidence="2">The sequence shown here is derived from an EMBL/GenBank/DDBJ whole genome shotgun (WGS) entry which is preliminary data.</text>
</comment>